<dbReference type="SUPFAM" id="SSF50129">
    <property type="entry name" value="GroES-like"/>
    <property type="match status" value="1"/>
</dbReference>
<reference evidence="2" key="1">
    <citation type="journal article" date="2021" name="Proc. Natl. Acad. Sci. U.S.A.">
        <title>A Catalog of Tens of Thousands of Viruses from Human Metagenomes Reveals Hidden Associations with Chronic Diseases.</title>
        <authorList>
            <person name="Tisza M.J."/>
            <person name="Buck C.B."/>
        </authorList>
    </citation>
    <scope>NUCLEOTIDE SEQUENCE</scope>
    <source>
        <strain evidence="2">CtfJc17</strain>
    </source>
</reference>
<dbReference type="CDD" id="cd00320">
    <property type="entry name" value="cpn10"/>
    <property type="match status" value="1"/>
</dbReference>
<name>A0A8S5LR55_9CAUD</name>
<accession>A0A8S5LR55</accession>
<sequence length="128" mass="14348">MNYSLTFVSVAVAQKFNEELPGSPTENRVLILSPKEVNQTKSGLFIPEQVKEGVPRKGVVVKSGIITEEYNTYKDFVAIGRIVTYGLYAGKEMEFETEKLSPALQQLLEKNTLTVLSMNEVIYTEPNK</sequence>
<dbReference type="EMBL" id="BK015898">
    <property type="protein sequence ID" value="DAD72352.1"/>
    <property type="molecule type" value="Genomic_DNA"/>
</dbReference>
<dbReference type="InterPro" id="IPR020818">
    <property type="entry name" value="Chaperonin_GroES"/>
</dbReference>
<evidence type="ECO:0000313" key="2">
    <source>
        <dbReference type="EMBL" id="DAD72352.1"/>
    </source>
</evidence>
<dbReference type="Gene3D" id="2.30.33.40">
    <property type="entry name" value="GroES chaperonin"/>
    <property type="match status" value="1"/>
</dbReference>
<organism evidence="2">
    <name type="scientific">Myoviridae sp. ctfJc17</name>
    <dbReference type="NCBI Taxonomy" id="2827612"/>
    <lineage>
        <taxon>Viruses</taxon>
        <taxon>Duplodnaviria</taxon>
        <taxon>Heunggongvirae</taxon>
        <taxon>Uroviricota</taxon>
        <taxon>Caudoviricetes</taxon>
    </lineage>
</organism>
<proteinExistence type="predicted"/>
<dbReference type="GO" id="GO:0005524">
    <property type="term" value="F:ATP binding"/>
    <property type="evidence" value="ECO:0007669"/>
    <property type="project" value="InterPro"/>
</dbReference>
<dbReference type="InterPro" id="IPR011032">
    <property type="entry name" value="GroES-like_sf"/>
</dbReference>
<dbReference type="InterPro" id="IPR037124">
    <property type="entry name" value="Chaperonin_GroES_sf"/>
</dbReference>
<dbReference type="GO" id="GO:0044183">
    <property type="term" value="F:protein folding chaperone"/>
    <property type="evidence" value="ECO:0007669"/>
    <property type="project" value="InterPro"/>
</dbReference>
<keyword evidence="1" id="KW-0143">Chaperone</keyword>
<evidence type="ECO:0000256" key="1">
    <source>
        <dbReference type="ARBA" id="ARBA00023186"/>
    </source>
</evidence>
<protein>
    <submittedName>
        <fullName evidence="2">Cpn10</fullName>
    </submittedName>
</protein>
<dbReference type="Pfam" id="PF00166">
    <property type="entry name" value="Cpn10"/>
    <property type="match status" value="1"/>
</dbReference>